<protein>
    <recommendedName>
        <fullName evidence="3">VCBS repeat-containing protein</fullName>
    </recommendedName>
</protein>
<dbReference type="AlphaFoldDB" id="A0A3S9T0H4"/>
<dbReference type="OrthoDB" id="2115999at2"/>
<evidence type="ECO:0008006" key="3">
    <source>
        <dbReference type="Google" id="ProtNLM"/>
    </source>
</evidence>
<accession>A0A3S9T0H4</accession>
<dbReference type="KEGG" id="aft:BBF96_12280"/>
<organism evidence="1 2">
    <name type="scientific">Anoxybacter fermentans</name>
    <dbReference type="NCBI Taxonomy" id="1323375"/>
    <lineage>
        <taxon>Bacteria</taxon>
        <taxon>Bacillati</taxon>
        <taxon>Bacillota</taxon>
        <taxon>Clostridia</taxon>
        <taxon>Halanaerobiales</taxon>
        <taxon>Anoxybacter</taxon>
    </lineage>
</organism>
<dbReference type="RefSeq" id="WP_127017456.1">
    <property type="nucleotide sequence ID" value="NZ_CP016379.1"/>
</dbReference>
<dbReference type="Proteomes" id="UP000267250">
    <property type="component" value="Chromosome"/>
</dbReference>
<name>A0A3S9T0H4_9FIRM</name>
<proteinExistence type="predicted"/>
<evidence type="ECO:0000313" key="2">
    <source>
        <dbReference type="Proteomes" id="UP000267250"/>
    </source>
</evidence>
<gene>
    <name evidence="1" type="ORF">BBF96_12280</name>
</gene>
<evidence type="ECO:0000313" key="1">
    <source>
        <dbReference type="EMBL" id="AZR74106.1"/>
    </source>
</evidence>
<keyword evidence="2" id="KW-1185">Reference proteome</keyword>
<dbReference type="EMBL" id="CP016379">
    <property type="protein sequence ID" value="AZR74106.1"/>
    <property type="molecule type" value="Genomic_DNA"/>
</dbReference>
<sequence length="327" mass="37848">MNVKVSIILIVIVFIFAPSIYAVQLYSKPFWANSINGFEIGNYGDIKLLLTVGISKSPEELIPDSFNLKLHKISFGSIEPIEIDWIDMPEMLGEYPGLLSVFCDFNKDGKDEIFIVRTESSDACEVYVYKIFLEEKKIEKIWSEKFPGVVWDEIKLDEHNILVQVSNLVGDYLFILGYKNGQIIKKWEMRSSYGEYLESQFEVVDNSKIYIRVGENTWKKVQIVNDEIVFSTPLEDVSKESMETLNLDDDNELENIEQISNDNDIVGGVDSDNKSWLEEFDNNSDYEIWNLISADLDNDGLDEDIFLYGREDVDEKPYEVEIFMVKY</sequence>
<reference evidence="1 2" key="1">
    <citation type="submission" date="2016-07" db="EMBL/GenBank/DDBJ databases">
        <title>Genome and transcriptome analysis of iron-reducing fermentative bacteria Anoxybacter fermentans.</title>
        <authorList>
            <person name="Zeng X."/>
            <person name="Shao Z."/>
        </authorList>
    </citation>
    <scope>NUCLEOTIDE SEQUENCE [LARGE SCALE GENOMIC DNA]</scope>
    <source>
        <strain evidence="1 2">DY22613</strain>
    </source>
</reference>